<accession>A0A0R3QP32</accession>
<reference evidence="3" key="1">
    <citation type="submission" date="2017-02" db="UniProtKB">
        <authorList>
            <consortium name="WormBaseParasite"/>
        </authorList>
    </citation>
    <scope>IDENTIFICATION</scope>
</reference>
<dbReference type="AlphaFoldDB" id="A0A0R3QP32"/>
<protein>
    <submittedName>
        <fullName evidence="3">HECT domain-containing protein</fullName>
    </submittedName>
</protein>
<dbReference type="EMBL" id="UZAG01015976">
    <property type="protein sequence ID" value="VDO24808.1"/>
    <property type="molecule type" value="Genomic_DNA"/>
</dbReference>
<name>A0A0R3QP32_9BILA</name>
<evidence type="ECO:0000313" key="2">
    <source>
        <dbReference type="Proteomes" id="UP000280834"/>
    </source>
</evidence>
<proteinExistence type="predicted"/>
<evidence type="ECO:0000313" key="3">
    <source>
        <dbReference type="WBParaSite" id="BTMF_0000946701-mRNA-1"/>
    </source>
</evidence>
<sequence length="129" mass="14560">MLYVNHMAKTGAPIICIQNNPKLYLLFLKLGSPLCDVSLCVLHVKRYNYVKCFRCIASSKQFYMIHFGLSGTVLGKDVHQLCNFFAITDTSLLEEDEVINFIEGGIGQLRVEFSGALTASNNNRKPRRK</sequence>
<dbReference type="Proteomes" id="UP000280834">
    <property type="component" value="Unassembled WGS sequence"/>
</dbReference>
<organism evidence="3">
    <name type="scientific">Brugia timori</name>
    <dbReference type="NCBI Taxonomy" id="42155"/>
    <lineage>
        <taxon>Eukaryota</taxon>
        <taxon>Metazoa</taxon>
        <taxon>Ecdysozoa</taxon>
        <taxon>Nematoda</taxon>
        <taxon>Chromadorea</taxon>
        <taxon>Rhabditida</taxon>
        <taxon>Spirurina</taxon>
        <taxon>Spiruromorpha</taxon>
        <taxon>Filarioidea</taxon>
        <taxon>Onchocercidae</taxon>
        <taxon>Brugia</taxon>
    </lineage>
</organism>
<reference evidence="1 2" key="2">
    <citation type="submission" date="2018-11" db="EMBL/GenBank/DDBJ databases">
        <authorList>
            <consortium name="Pathogen Informatics"/>
        </authorList>
    </citation>
    <scope>NUCLEOTIDE SEQUENCE [LARGE SCALE GENOMIC DNA]</scope>
</reference>
<evidence type="ECO:0000313" key="1">
    <source>
        <dbReference type="EMBL" id="VDO24808.1"/>
    </source>
</evidence>
<gene>
    <name evidence="1" type="ORF">BTMF_LOCUS7518</name>
</gene>
<dbReference type="WBParaSite" id="BTMF_0000946701-mRNA-1">
    <property type="protein sequence ID" value="BTMF_0000946701-mRNA-1"/>
    <property type="gene ID" value="BTMF_0000946701"/>
</dbReference>
<keyword evidence="2" id="KW-1185">Reference proteome</keyword>